<dbReference type="HOGENOM" id="CLU_000604_1_23_9"/>
<gene>
    <name evidence="11" type="primary">appD</name>
    <name evidence="11" type="ordered locus">COPRO5265_0639</name>
</gene>
<reference evidence="11 12" key="2">
    <citation type="journal article" date="2014" name="Genome Announc.">
        <title>Complete Genome Sequence of Coprothermobacter proteolyticus DSM 5265.</title>
        <authorList>
            <person name="Alexiev A."/>
            <person name="Coil D.A."/>
            <person name="Badger J.H."/>
            <person name="Enticknap J."/>
            <person name="Ward N."/>
            <person name="Robb F.T."/>
            <person name="Eisen J.A."/>
        </authorList>
    </citation>
    <scope>NUCLEOTIDE SEQUENCE [LARGE SCALE GENOMIC DNA]</scope>
    <source>
        <strain evidence="12">ATCC 35245 / DSM 5265 / OCM 4 / BT</strain>
    </source>
</reference>
<comment type="subcellular location">
    <subcellularLocation>
        <location evidence="1">Cell inner membrane</location>
        <topology evidence="1">Peripheral membrane protein</topology>
    </subcellularLocation>
</comment>
<dbReference type="InterPro" id="IPR013563">
    <property type="entry name" value="Oligopep_ABC_C"/>
</dbReference>
<dbReference type="CDD" id="cd03257">
    <property type="entry name" value="ABC_NikE_OppD_transporters"/>
    <property type="match status" value="1"/>
</dbReference>
<dbReference type="GO" id="GO:0016887">
    <property type="term" value="F:ATP hydrolysis activity"/>
    <property type="evidence" value="ECO:0007669"/>
    <property type="project" value="InterPro"/>
</dbReference>
<dbReference type="InterPro" id="IPR003439">
    <property type="entry name" value="ABC_transporter-like_ATP-bd"/>
</dbReference>
<dbReference type="PROSITE" id="PS00211">
    <property type="entry name" value="ABC_TRANSPORTER_1"/>
    <property type="match status" value="1"/>
</dbReference>
<dbReference type="Proteomes" id="UP000001732">
    <property type="component" value="Chromosome"/>
</dbReference>
<evidence type="ECO:0000256" key="1">
    <source>
        <dbReference type="ARBA" id="ARBA00004417"/>
    </source>
</evidence>
<dbReference type="PANTHER" id="PTHR43297:SF14">
    <property type="entry name" value="ATPASE AAA-TYPE CORE DOMAIN-CONTAINING PROTEIN"/>
    <property type="match status" value="1"/>
</dbReference>
<keyword evidence="12" id="KW-1185">Reference proteome</keyword>
<evidence type="ECO:0000256" key="9">
    <source>
        <dbReference type="ARBA" id="ARBA00023136"/>
    </source>
</evidence>
<evidence type="ECO:0000259" key="10">
    <source>
        <dbReference type="PROSITE" id="PS50893"/>
    </source>
</evidence>
<dbReference type="SMART" id="SM00382">
    <property type="entry name" value="AAA"/>
    <property type="match status" value="1"/>
</dbReference>
<dbReference type="InterPro" id="IPR027417">
    <property type="entry name" value="P-loop_NTPase"/>
</dbReference>
<dbReference type="InterPro" id="IPR017871">
    <property type="entry name" value="ABC_transporter-like_CS"/>
</dbReference>
<accession>B5Y897</accession>
<evidence type="ECO:0000256" key="7">
    <source>
        <dbReference type="ARBA" id="ARBA00022840"/>
    </source>
</evidence>
<dbReference type="FunFam" id="3.40.50.300:FF:000016">
    <property type="entry name" value="Oligopeptide ABC transporter ATP-binding component"/>
    <property type="match status" value="1"/>
</dbReference>
<keyword evidence="7 11" id="KW-0067">ATP-binding</keyword>
<keyword evidence="5" id="KW-0997">Cell inner membrane</keyword>
<dbReference type="Pfam" id="PF08352">
    <property type="entry name" value="oligo_HPY"/>
    <property type="match status" value="1"/>
</dbReference>
<reference evidence="12" key="1">
    <citation type="submission" date="2008-08" db="EMBL/GenBank/DDBJ databases">
        <title>The complete genome sequence of Coprothermobacter proteolyticus strain ATCC 5245 / DSM 5265 / BT.</title>
        <authorList>
            <person name="Dodson R.J."/>
            <person name="Durkin A.S."/>
            <person name="Wu M."/>
            <person name="Eisen J."/>
            <person name="Sutton G."/>
        </authorList>
    </citation>
    <scope>NUCLEOTIDE SEQUENCE [LARGE SCALE GENOMIC DNA]</scope>
    <source>
        <strain evidence="12">ATCC 35245 / DSM 5265 / OCM 4 / BT</strain>
    </source>
</reference>
<keyword evidence="9" id="KW-0472">Membrane</keyword>
<evidence type="ECO:0000256" key="6">
    <source>
        <dbReference type="ARBA" id="ARBA00022741"/>
    </source>
</evidence>
<dbReference type="EMBL" id="CP001145">
    <property type="protein sequence ID" value="ACI17973.1"/>
    <property type="molecule type" value="Genomic_DNA"/>
</dbReference>
<name>B5Y897_COPPD</name>
<proteinExistence type="inferred from homology"/>
<keyword evidence="6" id="KW-0547">Nucleotide-binding</keyword>
<dbReference type="STRING" id="309798.COPRO5265_0639"/>
<dbReference type="PROSITE" id="PS50893">
    <property type="entry name" value="ABC_TRANSPORTER_2"/>
    <property type="match status" value="1"/>
</dbReference>
<dbReference type="GO" id="GO:0005524">
    <property type="term" value="F:ATP binding"/>
    <property type="evidence" value="ECO:0007669"/>
    <property type="project" value="UniProtKB-KW"/>
</dbReference>
<keyword evidence="3" id="KW-0813">Transport</keyword>
<dbReference type="AlphaFoldDB" id="B5Y897"/>
<protein>
    <submittedName>
        <fullName evidence="11">Oligopeptide transport ATP-binding protein AppD</fullName>
    </submittedName>
</protein>
<dbReference type="GO" id="GO:0015833">
    <property type="term" value="P:peptide transport"/>
    <property type="evidence" value="ECO:0007669"/>
    <property type="project" value="InterPro"/>
</dbReference>
<dbReference type="OrthoDB" id="9815712at2"/>
<dbReference type="InterPro" id="IPR050388">
    <property type="entry name" value="ABC_Ni/Peptide_Import"/>
</dbReference>
<keyword evidence="8" id="KW-1278">Translocase</keyword>
<dbReference type="NCBIfam" id="TIGR01727">
    <property type="entry name" value="oligo_HPY"/>
    <property type="match status" value="1"/>
</dbReference>
<dbReference type="InterPro" id="IPR003593">
    <property type="entry name" value="AAA+_ATPase"/>
</dbReference>
<evidence type="ECO:0000256" key="5">
    <source>
        <dbReference type="ARBA" id="ARBA00022519"/>
    </source>
</evidence>
<comment type="similarity">
    <text evidence="2">Belongs to the ABC transporter superfamily.</text>
</comment>
<dbReference type="eggNOG" id="COG0444">
    <property type="taxonomic scope" value="Bacteria"/>
</dbReference>
<sequence length="339" mass="37911">MEKGNILEIKNLQVTFYTEDGIVRALQGVSYEVPDNETLGVVGESGCGKSVTALTVMRLLPKPQARVEGGEIWFKDKETGQEINILEQSEEHMRHIRGNKISMIFQEPMTALNPVYTVGDQIMEAIMVHNPDISKKEARERAIEMLKVVGIPAPEKRVDDYPHQMSGGMRQRVMIAMALSTNPEILIADEPTTALDVTIQAQILDLMNRLQEQFGMSIILITHNLGVVAQNADRIAVMYLGRIVEKAAVRDIFHNPKHPYTEGLLASVPRLDKGGLKEHLPGITGNLPSPYNPPPGCKFHPRCPYAFDRCRVEEPPEVEVSPGHIVCCWLHTKEETNHE</sequence>
<organism evidence="11 12">
    <name type="scientific">Coprothermobacter proteolyticus (strain ATCC 35245 / DSM 5265 / OCM 4 / BT)</name>
    <dbReference type="NCBI Taxonomy" id="309798"/>
    <lineage>
        <taxon>Bacteria</taxon>
        <taxon>Pseudomonadati</taxon>
        <taxon>Coprothermobacterota</taxon>
        <taxon>Coprothermobacteria</taxon>
        <taxon>Coprothermobacterales</taxon>
        <taxon>Coprothermobacteraceae</taxon>
        <taxon>Coprothermobacter</taxon>
    </lineage>
</organism>
<evidence type="ECO:0000256" key="3">
    <source>
        <dbReference type="ARBA" id="ARBA00022448"/>
    </source>
</evidence>
<dbReference type="SUPFAM" id="SSF52540">
    <property type="entry name" value="P-loop containing nucleoside triphosphate hydrolases"/>
    <property type="match status" value="1"/>
</dbReference>
<dbReference type="GO" id="GO:0005886">
    <property type="term" value="C:plasma membrane"/>
    <property type="evidence" value="ECO:0007669"/>
    <property type="project" value="UniProtKB-SubCell"/>
</dbReference>
<evidence type="ECO:0000256" key="8">
    <source>
        <dbReference type="ARBA" id="ARBA00022967"/>
    </source>
</evidence>
<evidence type="ECO:0000313" key="12">
    <source>
        <dbReference type="Proteomes" id="UP000001732"/>
    </source>
</evidence>
<keyword evidence="4" id="KW-1003">Cell membrane</keyword>
<evidence type="ECO:0000256" key="2">
    <source>
        <dbReference type="ARBA" id="ARBA00005417"/>
    </source>
</evidence>
<dbReference type="KEGG" id="cpo:COPRO5265_0639"/>
<dbReference type="RefSeq" id="WP_012544624.1">
    <property type="nucleotide sequence ID" value="NC_011295.1"/>
</dbReference>
<dbReference type="Pfam" id="PF00005">
    <property type="entry name" value="ABC_tran"/>
    <property type="match status" value="1"/>
</dbReference>
<feature type="domain" description="ABC transporter" evidence="10">
    <location>
        <begin position="9"/>
        <end position="265"/>
    </location>
</feature>
<evidence type="ECO:0000256" key="4">
    <source>
        <dbReference type="ARBA" id="ARBA00022475"/>
    </source>
</evidence>
<evidence type="ECO:0000313" key="11">
    <source>
        <dbReference type="EMBL" id="ACI17973.1"/>
    </source>
</evidence>
<dbReference type="Gene3D" id="3.40.50.300">
    <property type="entry name" value="P-loop containing nucleotide triphosphate hydrolases"/>
    <property type="match status" value="1"/>
</dbReference>
<dbReference type="PANTHER" id="PTHR43297">
    <property type="entry name" value="OLIGOPEPTIDE TRANSPORT ATP-BINDING PROTEIN APPD"/>
    <property type="match status" value="1"/>
</dbReference>